<dbReference type="EMBL" id="AHEV01000060">
    <property type="protein sequence ID" value="EJR28748.1"/>
    <property type="molecule type" value="Genomic_DNA"/>
</dbReference>
<accession>A0ABC9QUB0</accession>
<proteinExistence type="predicted"/>
<reference evidence="1 2" key="1">
    <citation type="submission" date="2012-04" db="EMBL/GenBank/DDBJ databases">
        <title>The Genome Sequence of Bacillus cereus VD078.</title>
        <authorList>
            <consortium name="The Broad Institute Genome Sequencing Platform"/>
            <consortium name="The Broad Institute Genome Sequencing Center for Infectious Disease"/>
            <person name="Feldgarden M."/>
            <person name="Van der Auwera G.A."/>
            <person name="Mahillon J."/>
            <person name="Duprez V."/>
            <person name="Timmery S."/>
            <person name="Mattelet C."/>
            <person name="Dierick K."/>
            <person name="Sun M."/>
            <person name="Yu Z."/>
            <person name="Zhu L."/>
            <person name="Hu X."/>
            <person name="Shank E.B."/>
            <person name="Swiecicka I."/>
            <person name="Hansen B.M."/>
            <person name="Andrup L."/>
            <person name="Young S.K."/>
            <person name="Zeng Q."/>
            <person name="Gargeya S."/>
            <person name="Fitzgerald M."/>
            <person name="Haas B."/>
            <person name="Abouelleil A."/>
            <person name="Alvarado L."/>
            <person name="Arachchi H.M."/>
            <person name="Berlin A."/>
            <person name="Chapman S.B."/>
            <person name="Goldberg J."/>
            <person name="Griggs A."/>
            <person name="Gujja S."/>
            <person name="Hansen M."/>
            <person name="Howarth C."/>
            <person name="Imamovic A."/>
            <person name="Larimer J."/>
            <person name="McCowen C."/>
            <person name="Montmayeur A."/>
            <person name="Murphy C."/>
            <person name="Neiman D."/>
            <person name="Pearson M."/>
            <person name="Priest M."/>
            <person name="Roberts A."/>
            <person name="Saif S."/>
            <person name="Shea T."/>
            <person name="Sisk P."/>
            <person name="Sykes S."/>
            <person name="Wortman J."/>
            <person name="Nusbaum C."/>
            <person name="Birren B."/>
        </authorList>
    </citation>
    <scope>NUCLEOTIDE SEQUENCE [LARGE SCALE GENOMIC DNA]</scope>
    <source>
        <strain evidence="1 2">VD078</strain>
    </source>
</reference>
<sequence length="68" mass="7865">MENKTRAKEIVKTFINSCKHNGIPLEKGWVLFEEMMGLVERGEMDEKVWKSLIDKTIEEAHSKEGAML</sequence>
<gene>
    <name evidence="1" type="ORF">III_06085</name>
</gene>
<name>A0ABC9QUB0_BACMY</name>
<dbReference type="AlphaFoldDB" id="A0ABC9QUB0"/>
<comment type="caution">
    <text evidence="1">The sequence shown here is derived from an EMBL/GenBank/DDBJ whole genome shotgun (WGS) entry which is preliminary data.</text>
</comment>
<evidence type="ECO:0000313" key="2">
    <source>
        <dbReference type="Proteomes" id="UP000006976"/>
    </source>
</evidence>
<protein>
    <submittedName>
        <fullName evidence="1">Uncharacterized protein</fullName>
    </submittedName>
</protein>
<dbReference type="RefSeq" id="WP_002170124.1">
    <property type="nucleotide sequence ID" value="NZ_JH792257.1"/>
</dbReference>
<organism evidence="1 2">
    <name type="scientific">Bacillus mycoides</name>
    <dbReference type="NCBI Taxonomy" id="1405"/>
    <lineage>
        <taxon>Bacteria</taxon>
        <taxon>Bacillati</taxon>
        <taxon>Bacillota</taxon>
        <taxon>Bacilli</taxon>
        <taxon>Bacillales</taxon>
        <taxon>Bacillaceae</taxon>
        <taxon>Bacillus</taxon>
        <taxon>Bacillus cereus group</taxon>
    </lineage>
</organism>
<dbReference type="Proteomes" id="UP000006976">
    <property type="component" value="Unassembled WGS sequence"/>
</dbReference>
<evidence type="ECO:0000313" key="1">
    <source>
        <dbReference type="EMBL" id="EJR28748.1"/>
    </source>
</evidence>